<dbReference type="EC" id="3.1.4.-" evidence="1"/>
<dbReference type="Gene3D" id="3.60.21.10">
    <property type="match status" value="1"/>
</dbReference>
<dbReference type="InterPro" id="IPR024654">
    <property type="entry name" value="Calcineurin-like_PHP_lpxH"/>
</dbReference>
<comment type="similarity">
    <text evidence="1">Belongs to the metallophosphoesterase superfamily. YfcE family.</text>
</comment>
<dbReference type="InterPro" id="IPR029052">
    <property type="entry name" value="Metallo-depent_PP-like"/>
</dbReference>
<dbReference type="SUPFAM" id="SSF56300">
    <property type="entry name" value="Metallo-dependent phosphatases"/>
    <property type="match status" value="1"/>
</dbReference>
<sequence>MKILGIGDTHIPDRASGIPGELLGIINSGIWDVVVFTGDLTGGEVLNWVKSLSQNVYVVKGNMDYLPLPKTAVFDTGFFKVGVHHGDRVYPRGNIRQLSEIAVRLGARILFSGHTHSPFIEIDRERGVLHLNPGSLTGVWGGGDASMVPSLMMVELKNSLIEATIIELKGAKPARFSRCIVFKEGNFNYC</sequence>
<gene>
    <name evidence="3" type="ORF">ENM60_06410</name>
</gene>
<dbReference type="PANTHER" id="PTHR11124">
    <property type="entry name" value="VACUOLAR SORTING PROTEIN VPS29"/>
    <property type="match status" value="1"/>
</dbReference>
<reference evidence="3" key="1">
    <citation type="journal article" date="2020" name="mSystems">
        <title>Genome- and Community-Level Interaction Insights into Carbon Utilization and Element Cycling Functions of Hydrothermarchaeota in Hydrothermal Sediment.</title>
        <authorList>
            <person name="Zhou Z."/>
            <person name="Liu Y."/>
            <person name="Xu W."/>
            <person name="Pan J."/>
            <person name="Luo Z.H."/>
            <person name="Li M."/>
        </authorList>
    </citation>
    <scope>NUCLEOTIDE SEQUENCE [LARGE SCALE GENOMIC DNA]</scope>
    <source>
        <strain evidence="3">SpSt-110</strain>
    </source>
</reference>
<keyword evidence="1" id="KW-0479">Metal-binding</keyword>
<organism evidence="3">
    <name type="scientific">Thermogladius calderae</name>
    <dbReference type="NCBI Taxonomy" id="1200300"/>
    <lineage>
        <taxon>Archaea</taxon>
        <taxon>Thermoproteota</taxon>
        <taxon>Thermoprotei</taxon>
        <taxon>Desulfurococcales</taxon>
        <taxon>Desulfurococcaceae</taxon>
        <taxon>Thermogladius</taxon>
    </lineage>
</organism>
<dbReference type="GO" id="GO:0016787">
    <property type="term" value="F:hydrolase activity"/>
    <property type="evidence" value="ECO:0007669"/>
    <property type="project" value="UniProtKB-UniRule"/>
</dbReference>
<accession>A0A7J3Y0C3</accession>
<comment type="cofactor">
    <cofactor evidence="1">
        <name>a divalent metal cation</name>
        <dbReference type="ChEBI" id="CHEBI:60240"/>
    </cofactor>
</comment>
<dbReference type="EMBL" id="DRYK01000083">
    <property type="protein sequence ID" value="HHP68392.1"/>
    <property type="molecule type" value="Genomic_DNA"/>
</dbReference>
<evidence type="ECO:0000313" key="3">
    <source>
        <dbReference type="EMBL" id="HHP68392.1"/>
    </source>
</evidence>
<dbReference type="AlphaFoldDB" id="A0A7J3Y0C3"/>
<name>A0A7J3Y0C3_9CREN</name>
<feature type="domain" description="Calcineurin-like phosphoesterase" evidence="2">
    <location>
        <begin position="1"/>
        <end position="147"/>
    </location>
</feature>
<evidence type="ECO:0000259" key="2">
    <source>
        <dbReference type="Pfam" id="PF12850"/>
    </source>
</evidence>
<evidence type="ECO:0000256" key="1">
    <source>
        <dbReference type="RuleBase" id="RU362039"/>
    </source>
</evidence>
<dbReference type="GO" id="GO:0046872">
    <property type="term" value="F:metal ion binding"/>
    <property type="evidence" value="ECO:0007669"/>
    <property type="project" value="UniProtKB-KW"/>
</dbReference>
<comment type="caution">
    <text evidence="3">The sequence shown here is derived from an EMBL/GenBank/DDBJ whole genome shotgun (WGS) entry which is preliminary data.</text>
</comment>
<dbReference type="Pfam" id="PF12850">
    <property type="entry name" value="Metallophos_2"/>
    <property type="match status" value="1"/>
</dbReference>
<proteinExistence type="inferred from homology"/>
<dbReference type="NCBIfam" id="TIGR00040">
    <property type="entry name" value="yfcE"/>
    <property type="match status" value="1"/>
</dbReference>
<dbReference type="InterPro" id="IPR000979">
    <property type="entry name" value="Phosphodiesterase_MJ0936/Vps29"/>
</dbReference>
<protein>
    <recommendedName>
        <fullName evidence="1">Phosphoesterase</fullName>
        <ecNumber evidence="1">3.1.4.-</ecNumber>
    </recommendedName>
</protein>